<dbReference type="EMBL" id="LBVT01000028">
    <property type="protein sequence ID" value="KKQ90921.1"/>
    <property type="molecule type" value="Genomic_DNA"/>
</dbReference>
<comment type="caution">
    <text evidence="1">The sequence shown here is derived from an EMBL/GenBank/DDBJ whole genome shotgun (WGS) entry which is preliminary data.</text>
</comment>
<name>A0A0G0PNM5_9BACT</name>
<protein>
    <submittedName>
        <fullName evidence="1">Uncharacterized protein</fullName>
    </submittedName>
</protein>
<dbReference type="AlphaFoldDB" id="A0A0G0PNM5"/>
<proteinExistence type="predicted"/>
<accession>A0A0G0PNM5</accession>
<organism evidence="1 2">
    <name type="scientific">Candidatus Azambacteria bacterium GW2011_GWA2_39_10</name>
    <dbReference type="NCBI Taxonomy" id="1618611"/>
    <lineage>
        <taxon>Bacteria</taxon>
        <taxon>Candidatus Azamiibacteriota</taxon>
    </lineage>
</organism>
<evidence type="ECO:0000313" key="2">
    <source>
        <dbReference type="Proteomes" id="UP000034706"/>
    </source>
</evidence>
<gene>
    <name evidence="1" type="ORF">UT16_C0028G0004</name>
</gene>
<reference evidence="1 2" key="1">
    <citation type="journal article" date="2015" name="Nature">
        <title>rRNA introns, odd ribosomes, and small enigmatic genomes across a large radiation of phyla.</title>
        <authorList>
            <person name="Brown C.T."/>
            <person name="Hug L.A."/>
            <person name="Thomas B.C."/>
            <person name="Sharon I."/>
            <person name="Castelle C.J."/>
            <person name="Singh A."/>
            <person name="Wilkins M.J."/>
            <person name="Williams K.H."/>
            <person name="Banfield J.F."/>
        </authorList>
    </citation>
    <scope>NUCLEOTIDE SEQUENCE [LARGE SCALE GENOMIC DNA]</scope>
</reference>
<evidence type="ECO:0000313" key="1">
    <source>
        <dbReference type="EMBL" id="KKQ90921.1"/>
    </source>
</evidence>
<dbReference type="Proteomes" id="UP000034706">
    <property type="component" value="Unassembled WGS sequence"/>
</dbReference>
<sequence>MLEFDKKDLKFIGPCPVCKSSFAPQNIKALKSREATSLLHVDCRECESSLLVTLIKSNTGIVTNIGVLTDLYKDDFSRFRDMPMITISDVLHFDSNSDNKNDNFRNKK</sequence>